<keyword evidence="1" id="KW-0472">Membrane</keyword>
<dbReference type="AlphaFoldDB" id="A0A420SDU5"/>
<keyword evidence="1" id="KW-0812">Transmembrane</keyword>
<protein>
    <submittedName>
        <fullName evidence="2">Uncharacterized protein</fullName>
    </submittedName>
</protein>
<dbReference type="Proteomes" id="UP000283569">
    <property type="component" value="Unassembled WGS sequence"/>
</dbReference>
<evidence type="ECO:0000256" key="1">
    <source>
        <dbReference type="SAM" id="Phobius"/>
    </source>
</evidence>
<dbReference type="EMBL" id="MRDB01000075">
    <property type="protein sequence ID" value="RKL27432.1"/>
    <property type="molecule type" value="Genomic_DNA"/>
</dbReference>
<reference evidence="2 3" key="1">
    <citation type="journal article" date="2018" name="Sci. Rep.">
        <title>Characterisation of pathogen-specific regions and novel effector candidates in Fusarium oxysporum f. sp. cepae.</title>
        <authorList>
            <person name="Armitage A.D."/>
            <person name="Taylor A."/>
            <person name="Sobczyk M.K."/>
            <person name="Baxter L."/>
            <person name="Greenfield B.P."/>
            <person name="Bates H.J."/>
            <person name="Wilson F."/>
            <person name="Jackson A.C."/>
            <person name="Ott S."/>
            <person name="Harrison R.J."/>
            <person name="Clarkson J.P."/>
        </authorList>
    </citation>
    <scope>NUCLEOTIDE SEQUENCE [LARGE SCALE GENOMIC DNA]</scope>
    <source>
        <strain evidence="2 3">Fp_A8</strain>
    </source>
</reference>
<feature type="transmembrane region" description="Helical" evidence="1">
    <location>
        <begin position="12"/>
        <end position="34"/>
    </location>
</feature>
<evidence type="ECO:0000313" key="3">
    <source>
        <dbReference type="Proteomes" id="UP000283569"/>
    </source>
</evidence>
<accession>A0A420SDU5</accession>
<evidence type="ECO:0000313" key="2">
    <source>
        <dbReference type="EMBL" id="RKL27432.1"/>
    </source>
</evidence>
<keyword evidence="1" id="KW-1133">Transmembrane helix</keyword>
<sequence>MSAPPKSANSTWPNFSIVTFIAFIVFTLAFVAFIKMAPRHLTDLPSEIRQQIFEECLKVDGGYAYNAQTDKLTNADQARTPIDLSLRYTCRSIARDTTTIPLAVNTIHFSTTDDWRSLAGCFNLVATTYYILEQDLAFHLAEFITPEMFAQIDAKFPRFRSMFESELANHNVRNPVEDRPRSRKDLVDRMIPPLCQWVGFFFGLKVDRADVYGPSAYLGFADVHEEDFMDPYGQLSHGSHDRWQQQSGDVRDALSYCLQLIADEAPKEFEHQVHKTLPHWIGKYHPKVFLDLKFNLWDIPSREDVAHALTLLNIHDFVWKLPDFWRYPDGFYRELGDYPLKPRPETAERCQHAAEYDNPMRLVDHFDYRYLKKIRFSATAIAIRFLNKLPAEQRSQVRRLTLHEDSPSVNMPSLHAQGLVPFFKENPLLRVERRVSLFGCIHNFAGPNTDWKTRTKTRSLDGPSFLPKLQSWLIDALAIQDFDVPAGSFTFTVAGDTHSDFCTDVFQSCVLMGIAEGEAFHKCRELGLFRSVEPMCSHPERFFLDPRFKEGIEHLVNNTSILRSDFNPGVPVDPDTLVEETKGFDDLEDLVERWEFEAASFSCKMPPDLFYDVMLPAVYDIETREQYIESHGGRVKEQDS</sequence>
<proteinExistence type="predicted"/>
<gene>
    <name evidence="2" type="ORF">BFJ72_g13133</name>
</gene>
<organism evidence="2 3">
    <name type="scientific">Gibberella intermedia</name>
    <name type="common">Bulb rot disease fungus</name>
    <name type="synonym">Fusarium proliferatum</name>
    <dbReference type="NCBI Taxonomy" id="948311"/>
    <lineage>
        <taxon>Eukaryota</taxon>
        <taxon>Fungi</taxon>
        <taxon>Dikarya</taxon>
        <taxon>Ascomycota</taxon>
        <taxon>Pezizomycotina</taxon>
        <taxon>Sordariomycetes</taxon>
        <taxon>Hypocreomycetidae</taxon>
        <taxon>Hypocreales</taxon>
        <taxon>Nectriaceae</taxon>
        <taxon>Fusarium</taxon>
        <taxon>Fusarium fujikuroi species complex</taxon>
    </lineage>
</organism>
<comment type="caution">
    <text evidence="2">The sequence shown here is derived from an EMBL/GenBank/DDBJ whole genome shotgun (WGS) entry which is preliminary data.</text>
</comment>
<name>A0A420SDU5_GIBIN</name>